<proteinExistence type="predicted"/>
<reference evidence="2" key="1">
    <citation type="submission" date="2011-07" db="EMBL/GenBank/DDBJ databases">
        <authorList>
            <consortium name="Caenorhabditis brenneri Sequencing and Analysis Consortium"/>
            <person name="Wilson R.K."/>
        </authorList>
    </citation>
    <scope>NUCLEOTIDE SEQUENCE [LARGE SCALE GENOMIC DNA]</scope>
    <source>
        <strain evidence="2">PB2801</strain>
    </source>
</reference>
<dbReference type="Proteomes" id="UP000008068">
    <property type="component" value="Unassembled WGS sequence"/>
</dbReference>
<dbReference type="EMBL" id="GL380030">
    <property type="protein sequence ID" value="EGT43382.1"/>
    <property type="molecule type" value="Genomic_DNA"/>
</dbReference>
<evidence type="ECO:0000313" key="1">
    <source>
        <dbReference type="EMBL" id="EGT43382.1"/>
    </source>
</evidence>
<gene>
    <name evidence="1" type="ORF">CAEBREN_11574</name>
</gene>
<dbReference type="HOGENOM" id="CLU_2742308_0_0_1"/>
<accession>G0P2S3</accession>
<evidence type="ECO:0000313" key="2">
    <source>
        <dbReference type="Proteomes" id="UP000008068"/>
    </source>
</evidence>
<dbReference type="InParanoid" id="G0P2S3"/>
<sequence>MHNQVQTCYQEKIMAKGMSRLDDGALDFGMKKIISEAKKCDDLHRLVPKNVMDLNPGTYYGEESGTSRLVR</sequence>
<keyword evidence="2" id="KW-1185">Reference proteome</keyword>
<name>G0P2S3_CAEBE</name>
<organism evidence="2">
    <name type="scientific">Caenorhabditis brenneri</name>
    <name type="common">Nematode worm</name>
    <dbReference type="NCBI Taxonomy" id="135651"/>
    <lineage>
        <taxon>Eukaryota</taxon>
        <taxon>Metazoa</taxon>
        <taxon>Ecdysozoa</taxon>
        <taxon>Nematoda</taxon>
        <taxon>Chromadorea</taxon>
        <taxon>Rhabditida</taxon>
        <taxon>Rhabditina</taxon>
        <taxon>Rhabditomorpha</taxon>
        <taxon>Rhabditoidea</taxon>
        <taxon>Rhabditidae</taxon>
        <taxon>Peloderinae</taxon>
        <taxon>Caenorhabditis</taxon>
    </lineage>
</organism>
<protein>
    <submittedName>
        <fullName evidence="1">Uncharacterized protein</fullName>
    </submittedName>
</protein>
<dbReference type="AlphaFoldDB" id="G0P2S3"/>